<evidence type="ECO:0000313" key="3">
    <source>
        <dbReference type="EMBL" id="KAB8244876.1"/>
    </source>
</evidence>
<evidence type="ECO:0000256" key="1">
    <source>
        <dbReference type="ARBA" id="ARBA00022741"/>
    </source>
</evidence>
<dbReference type="EMBL" id="ML734620">
    <property type="protein sequence ID" value="KAB8244876.1"/>
    <property type="molecule type" value="Genomic_DNA"/>
</dbReference>
<dbReference type="InterPro" id="IPR047122">
    <property type="entry name" value="Trans-enoyl_RdTase-like"/>
</dbReference>
<keyword evidence="2" id="KW-0560">Oxidoreductase</keyword>
<dbReference type="PANTHER" id="PTHR45348">
    <property type="entry name" value="HYPOTHETICAL OXIDOREDUCTASE (EUROFUNG)"/>
    <property type="match status" value="1"/>
</dbReference>
<gene>
    <name evidence="3" type="ORF">BDV35DRAFT_394414</name>
    <name evidence="4" type="ORF">CA14_006586</name>
</gene>
<dbReference type="Proteomes" id="UP000275480">
    <property type="component" value="Unassembled WGS sequence"/>
</dbReference>
<reference evidence="4 5" key="1">
    <citation type="submission" date="2018-07" db="EMBL/GenBank/DDBJ databases">
        <title>Identification of spontaneous genetic mutation associated with occurrence of a yellow conidial color mutant of Aspergillus flavus.</title>
        <authorList>
            <person name="Chang P.-K."/>
            <person name="Mack B.M."/>
            <person name="Scharfenstein L."/>
            <person name="Gilbert M.K."/>
        </authorList>
    </citation>
    <scope>NUCLEOTIDE SEQUENCE [LARGE SCALE GENOMIC DNA]</scope>
    <source>
        <strain evidence="4 5">CA14</strain>
    </source>
</reference>
<protein>
    <recommendedName>
        <fullName evidence="6">Alcohol dehydrogenase-like C-terminal domain-containing protein</fullName>
    </recommendedName>
</protein>
<sequence length="207" mass="21939">MRRYFRHGRGFLSGDPANSAFQNYPIAIESLTATILDHLSFEEACVLPLAVSTTSAGNLDLGGASSVGATAIQLASASELKVITTASLPNHALVKALGADLVFDHKSPTVVDDIATAIEDAVFVGAHVAIVGPGSFKAVAAIMGKINKFAPVASVLPYGKPTEQFAPKFSKIRPHSCLKYWILQTDLCSFGVLAFDIIKEPHRFIGD</sequence>
<dbReference type="GO" id="GO:0000166">
    <property type="term" value="F:nucleotide binding"/>
    <property type="evidence" value="ECO:0007669"/>
    <property type="project" value="UniProtKB-KW"/>
</dbReference>
<accession>A0A3M7JJX5</accession>
<dbReference type="GO" id="GO:0016651">
    <property type="term" value="F:oxidoreductase activity, acting on NAD(P)H"/>
    <property type="evidence" value="ECO:0007669"/>
    <property type="project" value="InterPro"/>
</dbReference>
<organism evidence="3">
    <name type="scientific">Aspergillus flavus</name>
    <dbReference type="NCBI Taxonomy" id="5059"/>
    <lineage>
        <taxon>Eukaryota</taxon>
        <taxon>Fungi</taxon>
        <taxon>Dikarya</taxon>
        <taxon>Ascomycota</taxon>
        <taxon>Pezizomycotina</taxon>
        <taxon>Eurotiomycetes</taxon>
        <taxon>Eurotiomycetidae</taxon>
        <taxon>Eurotiales</taxon>
        <taxon>Aspergillaceae</taxon>
        <taxon>Aspergillus</taxon>
        <taxon>Aspergillus subgen. Circumdati</taxon>
    </lineage>
</organism>
<dbReference type="Gene3D" id="3.40.50.720">
    <property type="entry name" value="NAD(P)-binding Rossmann-like Domain"/>
    <property type="match status" value="2"/>
</dbReference>
<proteinExistence type="predicted"/>
<dbReference type="VEuPathDB" id="FungiDB:F9C07_2233396"/>
<dbReference type="Gene3D" id="3.90.180.10">
    <property type="entry name" value="Medium-chain alcohol dehydrogenases, catalytic domain"/>
    <property type="match status" value="1"/>
</dbReference>
<dbReference type="InterPro" id="IPR036291">
    <property type="entry name" value="NAD(P)-bd_dom_sf"/>
</dbReference>
<keyword evidence="1" id="KW-0547">Nucleotide-binding</keyword>
<dbReference type="Proteomes" id="UP000325434">
    <property type="component" value="Unassembled WGS sequence"/>
</dbReference>
<evidence type="ECO:0000313" key="4">
    <source>
        <dbReference type="EMBL" id="RMZ36996.1"/>
    </source>
</evidence>
<dbReference type="SUPFAM" id="SSF51735">
    <property type="entry name" value="NAD(P)-binding Rossmann-fold domains"/>
    <property type="match status" value="1"/>
</dbReference>
<reference evidence="3" key="2">
    <citation type="submission" date="2019-04" db="EMBL/GenBank/DDBJ databases">
        <title>Friends and foes A comparative genomics study of 23 Aspergillus species from section Flavi.</title>
        <authorList>
            <consortium name="DOE Joint Genome Institute"/>
            <person name="Kjaerbolling I."/>
            <person name="Vesth T."/>
            <person name="Frisvad J.C."/>
            <person name="Nybo J.L."/>
            <person name="Theobald S."/>
            <person name="Kildgaard S."/>
            <person name="Isbrandt T."/>
            <person name="Kuo A."/>
            <person name="Sato A."/>
            <person name="Lyhne E.K."/>
            <person name="Kogle M.E."/>
            <person name="Wiebenga A."/>
            <person name="Kun R.S."/>
            <person name="Lubbers R.J."/>
            <person name="Makela M.R."/>
            <person name="Barry K."/>
            <person name="Chovatia M."/>
            <person name="Clum A."/>
            <person name="Daum C."/>
            <person name="Haridas S."/>
            <person name="He G."/>
            <person name="LaButti K."/>
            <person name="Lipzen A."/>
            <person name="Mondo S."/>
            <person name="Riley R."/>
            <person name="Salamov A."/>
            <person name="Simmons B.A."/>
            <person name="Magnuson J.K."/>
            <person name="Henrissat B."/>
            <person name="Mortensen U.H."/>
            <person name="Larsen T.O."/>
            <person name="Devries R.P."/>
            <person name="Grigoriev I.V."/>
            <person name="Machida M."/>
            <person name="Baker S.E."/>
            <person name="Andersen M.R."/>
        </authorList>
    </citation>
    <scope>NUCLEOTIDE SEQUENCE [LARGE SCALE GENOMIC DNA]</scope>
    <source>
        <strain evidence="3">CBS 121.62</strain>
    </source>
</reference>
<name>A0A3M7JJX5_ASPFL</name>
<dbReference type="AlphaFoldDB" id="A0A3M7JJX5"/>
<evidence type="ECO:0000256" key="2">
    <source>
        <dbReference type="ARBA" id="ARBA00023002"/>
    </source>
</evidence>
<dbReference type="EMBL" id="QQZZ01000181">
    <property type="protein sequence ID" value="RMZ36996.1"/>
    <property type="molecule type" value="Genomic_DNA"/>
</dbReference>
<evidence type="ECO:0008006" key="6">
    <source>
        <dbReference type="Google" id="ProtNLM"/>
    </source>
</evidence>
<evidence type="ECO:0000313" key="5">
    <source>
        <dbReference type="Proteomes" id="UP000275480"/>
    </source>
</evidence>